<accession>A0A086TGG6</accession>
<dbReference type="PANTHER" id="PTHR37534:SF15">
    <property type="entry name" value="ZN(II)2CYS6 TRANSCRIPTION FACTOR (EUROFUNG)"/>
    <property type="match status" value="1"/>
</dbReference>
<comment type="subcellular location">
    <subcellularLocation>
        <location evidence="1">Nucleus</location>
    </subcellularLocation>
</comment>
<dbReference type="OrthoDB" id="25818at2759"/>
<dbReference type="CDD" id="cd00067">
    <property type="entry name" value="GAL4"/>
    <property type="match status" value="1"/>
</dbReference>
<dbReference type="Pfam" id="PF00172">
    <property type="entry name" value="Zn_clus"/>
    <property type="match status" value="1"/>
</dbReference>
<reference evidence="6" key="1">
    <citation type="journal article" date="2014" name="Genome Announc.">
        <title>Genome sequence and annotation of Acremonium chrysogenum, producer of the beta-lactam antibiotic cephalosporin C.</title>
        <authorList>
            <person name="Terfehr D."/>
            <person name="Dahlmann T.A."/>
            <person name="Specht T."/>
            <person name="Zadra I."/>
            <person name="Kuernsteiner H."/>
            <person name="Kueck U."/>
        </authorList>
    </citation>
    <scope>NUCLEOTIDE SEQUENCE [LARGE SCALE GENOMIC DNA]</scope>
    <source>
        <strain evidence="6">ATCC 11550 / CBS 779.69 / DSM 880 / IAM 14645 / JCM 23072 / IMI 49137</strain>
    </source>
</reference>
<dbReference type="InterPro" id="IPR021858">
    <property type="entry name" value="Fun_TF"/>
</dbReference>
<dbReference type="GO" id="GO:0005634">
    <property type="term" value="C:nucleus"/>
    <property type="evidence" value="ECO:0007669"/>
    <property type="project" value="UniProtKB-SubCell"/>
</dbReference>
<feature type="region of interest" description="Disordered" evidence="3">
    <location>
        <begin position="56"/>
        <end position="120"/>
    </location>
</feature>
<evidence type="ECO:0000256" key="1">
    <source>
        <dbReference type="ARBA" id="ARBA00004123"/>
    </source>
</evidence>
<dbReference type="GO" id="GO:0000981">
    <property type="term" value="F:DNA-binding transcription factor activity, RNA polymerase II-specific"/>
    <property type="evidence" value="ECO:0007669"/>
    <property type="project" value="InterPro"/>
</dbReference>
<comment type="caution">
    <text evidence="5">The sequence shown here is derived from an EMBL/GenBank/DDBJ whole genome shotgun (WGS) entry which is preliminary data.</text>
</comment>
<dbReference type="GO" id="GO:0000976">
    <property type="term" value="F:transcription cis-regulatory region binding"/>
    <property type="evidence" value="ECO:0007669"/>
    <property type="project" value="TreeGrafter"/>
</dbReference>
<proteinExistence type="predicted"/>
<dbReference type="PROSITE" id="PS00463">
    <property type="entry name" value="ZN2_CY6_FUNGAL_1"/>
    <property type="match status" value="1"/>
</dbReference>
<name>A0A086TGG6_HAPC1</name>
<keyword evidence="6" id="KW-1185">Reference proteome</keyword>
<organism evidence="5 6">
    <name type="scientific">Hapsidospora chrysogenum (strain ATCC 11550 / CBS 779.69 / DSM 880 / IAM 14645 / JCM 23072 / IMI 49137)</name>
    <name type="common">Acremonium chrysogenum</name>
    <dbReference type="NCBI Taxonomy" id="857340"/>
    <lineage>
        <taxon>Eukaryota</taxon>
        <taxon>Fungi</taxon>
        <taxon>Dikarya</taxon>
        <taxon>Ascomycota</taxon>
        <taxon>Pezizomycotina</taxon>
        <taxon>Sordariomycetes</taxon>
        <taxon>Hypocreomycetidae</taxon>
        <taxon>Hypocreales</taxon>
        <taxon>Bionectriaceae</taxon>
        <taxon>Hapsidospora</taxon>
    </lineage>
</organism>
<dbReference type="Gene3D" id="4.10.240.10">
    <property type="entry name" value="Zn(2)-C6 fungal-type DNA-binding domain"/>
    <property type="match status" value="1"/>
</dbReference>
<dbReference type="GO" id="GO:0045944">
    <property type="term" value="P:positive regulation of transcription by RNA polymerase II"/>
    <property type="evidence" value="ECO:0007669"/>
    <property type="project" value="TreeGrafter"/>
</dbReference>
<dbReference type="HOGENOM" id="CLU_014924_2_0_1"/>
<evidence type="ECO:0000256" key="2">
    <source>
        <dbReference type="ARBA" id="ARBA00023242"/>
    </source>
</evidence>
<dbReference type="Proteomes" id="UP000029964">
    <property type="component" value="Unassembled WGS sequence"/>
</dbReference>
<evidence type="ECO:0000313" key="5">
    <source>
        <dbReference type="EMBL" id="KFH48448.1"/>
    </source>
</evidence>
<keyword evidence="2" id="KW-0539">Nucleus</keyword>
<gene>
    <name evidence="5" type="ORF">ACRE_006890</name>
</gene>
<dbReference type="SUPFAM" id="SSF57701">
    <property type="entry name" value="Zn2/Cys6 DNA-binding domain"/>
    <property type="match status" value="1"/>
</dbReference>
<dbReference type="SMART" id="SM00066">
    <property type="entry name" value="GAL4"/>
    <property type="match status" value="1"/>
</dbReference>
<dbReference type="STRING" id="857340.A0A086TGG6"/>
<dbReference type="InterPro" id="IPR001138">
    <property type="entry name" value="Zn2Cys6_DnaBD"/>
</dbReference>
<dbReference type="PANTHER" id="PTHR37534">
    <property type="entry name" value="TRANSCRIPTIONAL ACTIVATOR PROTEIN UGA3"/>
    <property type="match status" value="1"/>
</dbReference>
<dbReference type="AlphaFoldDB" id="A0A086TGG6"/>
<dbReference type="Pfam" id="PF11951">
    <property type="entry name" value="Fungal_trans_2"/>
    <property type="match status" value="1"/>
</dbReference>
<dbReference type="GO" id="GO:0008270">
    <property type="term" value="F:zinc ion binding"/>
    <property type="evidence" value="ECO:0007669"/>
    <property type="project" value="InterPro"/>
</dbReference>
<dbReference type="PROSITE" id="PS50048">
    <property type="entry name" value="ZN2_CY6_FUNGAL_2"/>
    <property type="match status" value="1"/>
</dbReference>
<dbReference type="InterPro" id="IPR036864">
    <property type="entry name" value="Zn2-C6_fun-type_DNA-bd_sf"/>
</dbReference>
<evidence type="ECO:0000313" key="6">
    <source>
        <dbReference type="Proteomes" id="UP000029964"/>
    </source>
</evidence>
<sequence length="646" mass="72057">MLLYTRLAPPKTPKTRSRAGCNYCKEKKKKCDENRPQCSRCREHKQDCVYEPIKPRQRRKRERLSVDTASSTTKPGVSIRQWQQQQQQHEQHQRRHSRPDETPTDDVFSPLLGDGPSDYVPLSTPSIASDLDTIFPWTPADTTVFTPMTPMASAPFDLHSIGGQSASHDGYGDQDDVEEIVRSDYSPSAPCSSTAASLALSRRRSTDHQQPSSPYLEFCAPVFAEFSERKNRRHLVDHYCNVLSHLIVFREENGNPFQQLVLPLSHSSPAVMNTIYALSSAHLEFRGVTNDEKSDYFHGKAIQELAHLIENGGGDNRSELLAAIMLLVYYEVLVQKGRSNIVDGHLKGAMTIMSNREASTDPTSVFLERAFRFYDVIAALSFGTAPLSAAPGRGSLSHLTPLDSRGATSPVGSVDTLLGMATTLWPIIHRLSNLAGVKEELDTAMARGQISKAAVLRTELETTASAIQVALNQWQPILPADNTMTHSERARLQSILNNALAYRHSAFVYLYRTIYGHARSHALIQYHTHISLTHCVGTVSGEGPMSALLWPLFVAACEATTAEDKDLAEQTFVAIDRVQGMANIERAWYIVQEVWRRADEAEEESGERQREANEREIREGAWGCTHKGGDLWRRVSREMGVTVVFG</sequence>
<dbReference type="EMBL" id="JPKY01000003">
    <property type="protein sequence ID" value="KFH48448.1"/>
    <property type="molecule type" value="Genomic_DNA"/>
</dbReference>
<evidence type="ECO:0000259" key="4">
    <source>
        <dbReference type="PROSITE" id="PS50048"/>
    </source>
</evidence>
<evidence type="ECO:0000256" key="3">
    <source>
        <dbReference type="SAM" id="MobiDB-lite"/>
    </source>
</evidence>
<feature type="domain" description="Zn(2)-C6 fungal-type" evidence="4">
    <location>
        <begin position="20"/>
        <end position="50"/>
    </location>
</feature>
<protein>
    <submittedName>
        <fullName evidence="5">Sterol regulatory element-binding protein-like protein</fullName>
    </submittedName>
</protein>